<gene>
    <name evidence="11" type="ORF">SAMN05421742_101391</name>
</gene>
<reference evidence="12" key="1">
    <citation type="submission" date="2016-10" db="EMBL/GenBank/DDBJ databases">
        <authorList>
            <person name="Varghese N."/>
            <person name="Submissions S."/>
        </authorList>
    </citation>
    <scope>NUCLEOTIDE SEQUENCE [LARGE SCALE GENOMIC DNA]</scope>
    <source>
        <strain evidence="12">930I</strain>
    </source>
</reference>
<dbReference type="PROSITE" id="PS00154">
    <property type="entry name" value="ATPASE_E1_E2"/>
    <property type="match status" value="1"/>
</dbReference>
<dbReference type="PANTHER" id="PTHR48085:SF5">
    <property type="entry name" value="CADMIUM_ZINC-TRANSPORTING ATPASE HMA4-RELATED"/>
    <property type="match status" value="1"/>
</dbReference>
<dbReference type="InterPro" id="IPR027256">
    <property type="entry name" value="P-typ_ATPase_IB"/>
</dbReference>
<sequence length="702" mass="73630">MFEVVHACPGRTRFRVPALADPSLDRRYVVAYLEALPGVSRARVNRHARSLVVEHSGPSQAGPAQDSLSQEDLEDAIRAALSGQVPRRLSDRRDAAPPDPLPLLGGALATVLSLALPRPLAVALTAVHIAPTLAAGVRGAFTRGLSVEVLDATAVGLAAASGSLTTANLTQMLLSLAEYVESSTRRASDDLLRHLMRPDMGEATVESADGRLHTVPVSQLAEGARVVVGPGETVPVDGRAVDGLATVNQATVTGESLPIPREPGDPVLAGSVVVEGRLVVAAEKVGPATTTARIARFLEEAIENDQGRLSKAAQLADKRVTITLVLGLLVYALTRDLKRLESIFLVDFSCATKLGTSVAIKSAMSRAAADGALVKGGLALEALAEADTVVFDKTGTLTHNALEVIEISCLGPYCLDEESLLALVASVAEHSRHPVSKAVVELARKRRLAHLDHEEVAFFVGHGLATTVDGRDIRIGSRHYLEEHEGIDFSASEERLAELSSQGGSLLFIGSGGVPHGVIVLKDRMRAEAPQVIEDLRAAGIEHLVMITGDHGPTAEALGRHLGLDAVHTRVAPEDKARILADLKAEGRRVAFVGDGVNDAPALMEADIGITLPRGADIARATADVVLTADRLDAIPAIRTLAQRTLARIDTNFKLAAGINGLVMLGAALGRLPPAPAALLHNGTTVGVLLSALAIGRRSTDR</sequence>
<dbReference type="GO" id="GO:0016463">
    <property type="term" value="F:P-type zinc transporter activity"/>
    <property type="evidence" value="ECO:0007669"/>
    <property type="project" value="UniProtKB-EC"/>
</dbReference>
<dbReference type="InterPro" id="IPR001757">
    <property type="entry name" value="P_typ_ATPase"/>
</dbReference>
<keyword evidence="9" id="KW-0479">Metal-binding</keyword>
<dbReference type="InterPro" id="IPR023299">
    <property type="entry name" value="ATPase_P-typ_cyto_dom_N"/>
</dbReference>
<dbReference type="PRINTS" id="PR00119">
    <property type="entry name" value="CATATPASE"/>
</dbReference>
<dbReference type="NCBIfam" id="TIGR01525">
    <property type="entry name" value="ATPase-IB_hvy"/>
    <property type="match status" value="1"/>
</dbReference>
<feature type="domain" description="P-type ATPase A" evidence="10">
    <location>
        <begin position="203"/>
        <end position="298"/>
    </location>
</feature>
<dbReference type="Pfam" id="PF00702">
    <property type="entry name" value="Hydrolase"/>
    <property type="match status" value="1"/>
</dbReference>
<dbReference type="SFLD" id="SFLDG00002">
    <property type="entry name" value="C1.7:_P-type_atpase_like"/>
    <property type="match status" value="1"/>
</dbReference>
<evidence type="ECO:0000313" key="11">
    <source>
        <dbReference type="EMBL" id="SDG49319.1"/>
    </source>
</evidence>
<proteinExistence type="inferred from homology"/>
<dbReference type="GO" id="GO:0005524">
    <property type="term" value="F:ATP binding"/>
    <property type="evidence" value="ECO:0007669"/>
    <property type="project" value="UniProtKB-UniRule"/>
</dbReference>
<dbReference type="Proteomes" id="UP000217076">
    <property type="component" value="Unassembled WGS sequence"/>
</dbReference>
<dbReference type="SFLD" id="SFLDF00027">
    <property type="entry name" value="p-type_atpase"/>
    <property type="match status" value="1"/>
</dbReference>
<evidence type="ECO:0000256" key="2">
    <source>
        <dbReference type="ARBA" id="ARBA00006024"/>
    </source>
</evidence>
<evidence type="ECO:0000256" key="6">
    <source>
        <dbReference type="ARBA" id="ARBA00023136"/>
    </source>
</evidence>
<dbReference type="PRINTS" id="PR00120">
    <property type="entry name" value="HATPASE"/>
</dbReference>
<dbReference type="GO" id="GO:0046872">
    <property type="term" value="F:metal ion binding"/>
    <property type="evidence" value="ECO:0007669"/>
    <property type="project" value="UniProtKB-KW"/>
</dbReference>
<keyword evidence="9" id="KW-0067">ATP-binding</keyword>
<evidence type="ECO:0000259" key="10">
    <source>
        <dbReference type="Pfam" id="PF00122"/>
    </source>
</evidence>
<accession>A0A1G7UQB6</accession>
<organism evidence="11 12">
    <name type="scientific">Roseospirillum parvum</name>
    <dbReference type="NCBI Taxonomy" id="83401"/>
    <lineage>
        <taxon>Bacteria</taxon>
        <taxon>Pseudomonadati</taxon>
        <taxon>Pseudomonadota</taxon>
        <taxon>Alphaproteobacteria</taxon>
        <taxon>Rhodospirillales</taxon>
        <taxon>Rhodospirillaceae</taxon>
        <taxon>Roseospirillum</taxon>
    </lineage>
</organism>
<dbReference type="InterPro" id="IPR023214">
    <property type="entry name" value="HAD_sf"/>
</dbReference>
<evidence type="ECO:0000256" key="8">
    <source>
        <dbReference type="ARBA" id="ARBA00047308"/>
    </source>
</evidence>
<keyword evidence="12" id="KW-1185">Reference proteome</keyword>
<dbReference type="InterPro" id="IPR051014">
    <property type="entry name" value="Cation_Transport_ATPase_IB"/>
</dbReference>
<evidence type="ECO:0000256" key="9">
    <source>
        <dbReference type="RuleBase" id="RU362081"/>
    </source>
</evidence>
<evidence type="ECO:0000256" key="7">
    <source>
        <dbReference type="ARBA" id="ARBA00039097"/>
    </source>
</evidence>
<keyword evidence="9" id="KW-1003">Cell membrane</keyword>
<name>A0A1G7UQB6_9PROT</name>
<keyword evidence="3" id="KW-0812">Transmembrane</keyword>
<keyword evidence="4" id="KW-1278">Translocase</keyword>
<dbReference type="InterPro" id="IPR008250">
    <property type="entry name" value="ATPase_P-typ_transduc_dom_A_sf"/>
</dbReference>
<keyword evidence="9" id="KW-0547">Nucleotide-binding</keyword>
<comment type="subcellular location">
    <subcellularLocation>
        <location evidence="9">Cell membrane</location>
    </subcellularLocation>
    <subcellularLocation>
        <location evidence="1">Membrane</location>
    </subcellularLocation>
</comment>
<evidence type="ECO:0000256" key="4">
    <source>
        <dbReference type="ARBA" id="ARBA00022967"/>
    </source>
</evidence>
<comment type="similarity">
    <text evidence="2 9">Belongs to the cation transport ATPase (P-type) (TC 3.A.3) family. Type IB subfamily.</text>
</comment>
<dbReference type="SFLD" id="SFLDS00003">
    <property type="entry name" value="Haloacid_Dehalogenase"/>
    <property type="match status" value="1"/>
</dbReference>
<dbReference type="EMBL" id="FNCV01000001">
    <property type="protein sequence ID" value="SDG49319.1"/>
    <property type="molecule type" value="Genomic_DNA"/>
</dbReference>
<evidence type="ECO:0000256" key="5">
    <source>
        <dbReference type="ARBA" id="ARBA00022989"/>
    </source>
</evidence>
<dbReference type="Gene3D" id="3.40.50.1000">
    <property type="entry name" value="HAD superfamily/HAD-like"/>
    <property type="match status" value="1"/>
</dbReference>
<dbReference type="AlphaFoldDB" id="A0A1G7UQB6"/>
<dbReference type="NCBIfam" id="TIGR01494">
    <property type="entry name" value="ATPase_P-type"/>
    <property type="match status" value="1"/>
</dbReference>
<keyword evidence="5" id="KW-1133">Transmembrane helix</keyword>
<evidence type="ECO:0000313" key="12">
    <source>
        <dbReference type="Proteomes" id="UP000217076"/>
    </source>
</evidence>
<dbReference type="GO" id="GO:0005886">
    <property type="term" value="C:plasma membrane"/>
    <property type="evidence" value="ECO:0007669"/>
    <property type="project" value="UniProtKB-SubCell"/>
</dbReference>
<dbReference type="Gene3D" id="2.70.150.10">
    <property type="entry name" value="Calcium-transporting ATPase, cytoplasmic transduction domain A"/>
    <property type="match status" value="1"/>
</dbReference>
<dbReference type="InterPro" id="IPR059000">
    <property type="entry name" value="ATPase_P-type_domA"/>
</dbReference>
<dbReference type="SUPFAM" id="SSF81653">
    <property type="entry name" value="Calcium ATPase, transduction domain A"/>
    <property type="match status" value="1"/>
</dbReference>
<dbReference type="Gene3D" id="3.40.1110.10">
    <property type="entry name" value="Calcium-transporting ATPase, cytoplasmic domain N"/>
    <property type="match status" value="1"/>
</dbReference>
<dbReference type="SUPFAM" id="SSF56784">
    <property type="entry name" value="HAD-like"/>
    <property type="match status" value="1"/>
</dbReference>
<dbReference type="InterPro" id="IPR044492">
    <property type="entry name" value="P_typ_ATPase_HD_dom"/>
</dbReference>
<dbReference type="RefSeq" id="WP_092614540.1">
    <property type="nucleotide sequence ID" value="NZ_FNCV01000001.1"/>
</dbReference>
<dbReference type="OrthoDB" id="391538at2"/>
<evidence type="ECO:0000256" key="1">
    <source>
        <dbReference type="ARBA" id="ARBA00004370"/>
    </source>
</evidence>
<dbReference type="InterPro" id="IPR036412">
    <property type="entry name" value="HAD-like_sf"/>
</dbReference>
<dbReference type="STRING" id="83401.SAMN05421742_101391"/>
<keyword evidence="6" id="KW-0472">Membrane</keyword>
<evidence type="ECO:0000256" key="3">
    <source>
        <dbReference type="ARBA" id="ARBA00022692"/>
    </source>
</evidence>
<dbReference type="InterPro" id="IPR018303">
    <property type="entry name" value="ATPase_P-typ_P_site"/>
</dbReference>
<dbReference type="GO" id="GO:0016887">
    <property type="term" value="F:ATP hydrolysis activity"/>
    <property type="evidence" value="ECO:0007669"/>
    <property type="project" value="InterPro"/>
</dbReference>
<protein>
    <recommendedName>
        <fullName evidence="7">P-type Zn(2+) transporter</fullName>
        <ecNumber evidence="7">7.2.2.12</ecNumber>
    </recommendedName>
</protein>
<dbReference type="Pfam" id="PF00122">
    <property type="entry name" value="E1-E2_ATPase"/>
    <property type="match status" value="1"/>
</dbReference>
<comment type="catalytic activity">
    <reaction evidence="8">
        <text>Zn(2+)(in) + ATP + H2O = Zn(2+)(out) + ADP + phosphate + H(+)</text>
        <dbReference type="Rhea" id="RHEA:20621"/>
        <dbReference type="ChEBI" id="CHEBI:15377"/>
        <dbReference type="ChEBI" id="CHEBI:15378"/>
        <dbReference type="ChEBI" id="CHEBI:29105"/>
        <dbReference type="ChEBI" id="CHEBI:30616"/>
        <dbReference type="ChEBI" id="CHEBI:43474"/>
        <dbReference type="ChEBI" id="CHEBI:456216"/>
        <dbReference type="EC" id="7.2.2.12"/>
    </reaction>
</comment>
<dbReference type="PANTHER" id="PTHR48085">
    <property type="entry name" value="CADMIUM/ZINC-TRANSPORTING ATPASE HMA2-RELATED"/>
    <property type="match status" value="1"/>
</dbReference>
<dbReference type="EC" id="7.2.2.12" evidence="7"/>